<sequence length="180" mass="19038">MLGSLFFLNLARLFGSRGLSLQRGSTSSNTALLAANHQLRSHLSEREMAASTSANLIPCLLLAVWAHSAAAFRALKPETAHLQATEAEMRSFLDDSGEADWEVLAAAGVLVLSAAVHWAFGCLRLARWSLAAGFVAALYALRLLDERVCALGSIAAVLAATSTALARARSPPPAKKKVVD</sequence>
<comment type="caution">
    <text evidence="2">The sequence shown here is derived from an EMBL/GenBank/DDBJ whole genome shotgun (WGS) entry which is preliminary data.</text>
</comment>
<feature type="chain" id="PRO_5045117194" description="Dolichyl-diphosphooligosaccharide--protein glycosyltransferase subunit KCP2" evidence="1">
    <location>
        <begin position="19"/>
        <end position="180"/>
    </location>
</feature>
<organism evidence="2 3">
    <name type="scientific">Prorocentrum cordatum</name>
    <dbReference type="NCBI Taxonomy" id="2364126"/>
    <lineage>
        <taxon>Eukaryota</taxon>
        <taxon>Sar</taxon>
        <taxon>Alveolata</taxon>
        <taxon>Dinophyceae</taxon>
        <taxon>Prorocentrales</taxon>
        <taxon>Prorocentraceae</taxon>
        <taxon>Prorocentrum</taxon>
    </lineage>
</organism>
<dbReference type="EMBL" id="CAUYUJ010004911">
    <property type="protein sequence ID" value="CAK0811522.1"/>
    <property type="molecule type" value="Genomic_DNA"/>
</dbReference>
<keyword evidence="1" id="KW-0732">Signal</keyword>
<evidence type="ECO:0008006" key="4">
    <source>
        <dbReference type="Google" id="ProtNLM"/>
    </source>
</evidence>
<evidence type="ECO:0000313" key="2">
    <source>
        <dbReference type="EMBL" id="CAK0811522.1"/>
    </source>
</evidence>
<proteinExistence type="predicted"/>
<evidence type="ECO:0000256" key="1">
    <source>
        <dbReference type="SAM" id="SignalP"/>
    </source>
</evidence>
<feature type="signal peptide" evidence="1">
    <location>
        <begin position="1"/>
        <end position="18"/>
    </location>
</feature>
<keyword evidence="3" id="KW-1185">Reference proteome</keyword>
<accession>A0ABN9QYQ0</accession>
<reference evidence="2" key="1">
    <citation type="submission" date="2023-10" db="EMBL/GenBank/DDBJ databases">
        <authorList>
            <person name="Chen Y."/>
            <person name="Shah S."/>
            <person name="Dougan E. K."/>
            <person name="Thang M."/>
            <person name="Chan C."/>
        </authorList>
    </citation>
    <scope>NUCLEOTIDE SEQUENCE [LARGE SCALE GENOMIC DNA]</scope>
</reference>
<protein>
    <recommendedName>
        <fullName evidence="4">Dolichyl-diphosphooligosaccharide--protein glycosyltransferase subunit KCP2</fullName>
    </recommendedName>
</protein>
<name>A0ABN9QYQ0_9DINO</name>
<evidence type="ECO:0000313" key="3">
    <source>
        <dbReference type="Proteomes" id="UP001189429"/>
    </source>
</evidence>
<dbReference type="Proteomes" id="UP001189429">
    <property type="component" value="Unassembled WGS sequence"/>
</dbReference>
<gene>
    <name evidence="2" type="ORF">PCOR1329_LOCUS16099</name>
</gene>